<dbReference type="GO" id="GO:0019843">
    <property type="term" value="F:rRNA binding"/>
    <property type="evidence" value="ECO:0007669"/>
    <property type="project" value="TreeGrafter"/>
</dbReference>
<comment type="similarity">
    <text evidence="2">Belongs to the RRP17 family.</text>
</comment>
<reference evidence="6" key="1">
    <citation type="journal article" date="2020" name="bioRxiv">
        <title>Whole genome comparisons of ergot fungi reveals the divergence and evolution of species within the genus Claviceps are the result of varying mechanisms driving genome evolution and host range expansion.</title>
        <authorList>
            <person name="Wyka S.A."/>
            <person name="Mondo S.J."/>
            <person name="Liu M."/>
            <person name="Dettman J."/>
            <person name="Nalam V."/>
            <person name="Broders K.D."/>
        </authorList>
    </citation>
    <scope>NUCLEOTIDE SEQUENCE</scope>
    <source>
        <strain evidence="6">CCC 489</strain>
    </source>
</reference>
<evidence type="ECO:0000256" key="3">
    <source>
        <dbReference type="ARBA" id="ARBA00023054"/>
    </source>
</evidence>
<dbReference type="GO" id="GO:0005730">
    <property type="term" value="C:nucleolus"/>
    <property type="evidence" value="ECO:0007669"/>
    <property type="project" value="UniProtKB-SubCell"/>
</dbReference>
<feature type="region of interest" description="Disordered" evidence="5">
    <location>
        <begin position="91"/>
        <end position="128"/>
    </location>
</feature>
<dbReference type="EMBL" id="SRPY01000058">
    <property type="protein sequence ID" value="KAG5929404.1"/>
    <property type="molecule type" value="Genomic_DNA"/>
</dbReference>
<feature type="region of interest" description="Disordered" evidence="5">
    <location>
        <begin position="151"/>
        <end position="199"/>
    </location>
</feature>
<gene>
    <name evidence="6" type="ORF">E4U42_005976</name>
</gene>
<dbReference type="PANTHER" id="PTHR14577:SF0">
    <property type="entry name" value="NUCLEOLAR PROTEIN 12"/>
    <property type="match status" value="1"/>
</dbReference>
<accession>A0A8K0JE20</accession>
<dbReference type="Pfam" id="PF09805">
    <property type="entry name" value="Nop25"/>
    <property type="match status" value="1"/>
</dbReference>
<evidence type="ECO:0000313" key="7">
    <source>
        <dbReference type="Proteomes" id="UP000811619"/>
    </source>
</evidence>
<evidence type="ECO:0000256" key="2">
    <source>
        <dbReference type="ARBA" id="ARBA00007175"/>
    </source>
</evidence>
<evidence type="ECO:0008006" key="8">
    <source>
        <dbReference type="Google" id="ProtNLM"/>
    </source>
</evidence>
<dbReference type="InterPro" id="IPR019186">
    <property type="entry name" value="Nucleolar_protein_12"/>
</dbReference>
<feature type="compositionally biased region" description="Basic and acidic residues" evidence="5">
    <location>
        <begin position="52"/>
        <end position="79"/>
    </location>
</feature>
<dbReference type="Proteomes" id="UP000811619">
    <property type="component" value="Unassembled WGS sequence"/>
</dbReference>
<feature type="region of interest" description="Disordered" evidence="5">
    <location>
        <begin position="49"/>
        <end position="79"/>
    </location>
</feature>
<keyword evidence="4" id="KW-0539">Nucleus</keyword>
<protein>
    <recommendedName>
        <fullName evidence="8">Ribosomal RNA-processing protein 17</fullName>
    </recommendedName>
</protein>
<feature type="region of interest" description="Disordered" evidence="5">
    <location>
        <begin position="1"/>
        <end position="33"/>
    </location>
</feature>
<evidence type="ECO:0000256" key="1">
    <source>
        <dbReference type="ARBA" id="ARBA00004604"/>
    </source>
</evidence>
<sequence>MFAKPRPKKSPLPPPSKKRKTTSTIEEISFDDGAREEYLTGFHKRKLQRIKHAQEESAKRARAEKLESRKQIREERRREVAEHVETVNRMLRESGAVLADVDEGDEGDDGAGSDDADEWDGFPDKPDLDIIDHEEEYVDEDRYTTVTVESVSVSRDGLNRPGIDDEAEEQARKRRAEAQGQEAEAKDKKPLWQKKKKKKFRYETKLERQLTDKKHKIKSIKSKG</sequence>
<dbReference type="OrthoDB" id="551633at2759"/>
<dbReference type="AlphaFoldDB" id="A0A8K0JE20"/>
<comment type="caution">
    <text evidence="6">The sequence shown here is derived from an EMBL/GenBank/DDBJ whole genome shotgun (WGS) entry which is preliminary data.</text>
</comment>
<evidence type="ECO:0000256" key="4">
    <source>
        <dbReference type="ARBA" id="ARBA00023242"/>
    </source>
</evidence>
<comment type="subcellular location">
    <subcellularLocation>
        <location evidence="1">Nucleus</location>
        <location evidence="1">Nucleolus</location>
    </subcellularLocation>
</comment>
<evidence type="ECO:0000313" key="6">
    <source>
        <dbReference type="EMBL" id="KAG5929404.1"/>
    </source>
</evidence>
<proteinExistence type="inferred from homology"/>
<keyword evidence="3" id="KW-0175">Coiled coil</keyword>
<organism evidence="6 7">
    <name type="scientific">Claviceps africana</name>
    <dbReference type="NCBI Taxonomy" id="83212"/>
    <lineage>
        <taxon>Eukaryota</taxon>
        <taxon>Fungi</taxon>
        <taxon>Dikarya</taxon>
        <taxon>Ascomycota</taxon>
        <taxon>Pezizomycotina</taxon>
        <taxon>Sordariomycetes</taxon>
        <taxon>Hypocreomycetidae</taxon>
        <taxon>Hypocreales</taxon>
        <taxon>Clavicipitaceae</taxon>
        <taxon>Claviceps</taxon>
    </lineage>
</organism>
<name>A0A8K0JE20_9HYPO</name>
<evidence type="ECO:0000256" key="5">
    <source>
        <dbReference type="SAM" id="MobiDB-lite"/>
    </source>
</evidence>
<keyword evidence="7" id="KW-1185">Reference proteome</keyword>
<dbReference type="PANTHER" id="PTHR14577">
    <property type="entry name" value="NUCLEOLAR PROTEIN 12"/>
    <property type="match status" value="1"/>
</dbReference>
<feature type="compositionally biased region" description="Acidic residues" evidence="5">
    <location>
        <begin position="100"/>
        <end position="121"/>
    </location>
</feature>